<accession>Q4RDS6</accession>
<feature type="domain" description="FERM" evidence="1">
    <location>
        <begin position="1"/>
        <end position="45"/>
    </location>
</feature>
<dbReference type="PANTHER" id="PTHR46221">
    <property type="entry name" value="FERM AND PDZ DOMAIN-CONTAINING PROTEIN FAMILY MEMBER"/>
    <property type="match status" value="1"/>
</dbReference>
<dbReference type="InterPro" id="IPR000299">
    <property type="entry name" value="FERM_domain"/>
</dbReference>
<dbReference type="EMBL" id="CAAE01015833">
    <property type="protein sequence ID" value="CAG13456.1"/>
    <property type="molecule type" value="Genomic_DNA"/>
</dbReference>
<evidence type="ECO:0000259" key="1">
    <source>
        <dbReference type="PROSITE" id="PS50057"/>
    </source>
</evidence>
<dbReference type="PROSITE" id="PS50057">
    <property type="entry name" value="FERM_3"/>
    <property type="match status" value="1"/>
</dbReference>
<sequence length="45" mass="5151">DVILTLQEKLSIKSIEHFSLILEQRAEGSASKLMLLHEQEMLTQV</sequence>
<reference evidence="2" key="1">
    <citation type="journal article" date="2004" name="Nature">
        <title>Genome duplication in the teleost fish Tetraodon nigroviridis reveals the early vertebrate proto-karyotype.</title>
        <authorList>
            <person name="Jaillon O."/>
            <person name="Aury J.-M."/>
            <person name="Brunet F."/>
            <person name="Petit J.-L."/>
            <person name="Stange-Thomann N."/>
            <person name="Mauceli E."/>
            <person name="Bouneau L."/>
            <person name="Fischer C."/>
            <person name="Ozouf-Costaz C."/>
            <person name="Bernot A."/>
            <person name="Nicaud S."/>
            <person name="Jaffe D."/>
            <person name="Fisher S."/>
            <person name="Lutfalla G."/>
            <person name="Dossat C."/>
            <person name="Segurens B."/>
            <person name="Dasilva C."/>
            <person name="Salanoubat M."/>
            <person name="Levy M."/>
            <person name="Boudet N."/>
            <person name="Castellano S."/>
            <person name="Anthouard V."/>
            <person name="Jubin C."/>
            <person name="Castelli V."/>
            <person name="Katinka M."/>
            <person name="Vacherie B."/>
            <person name="Biemont C."/>
            <person name="Skalli Z."/>
            <person name="Cattolico L."/>
            <person name="Poulain J."/>
            <person name="De Berardinis V."/>
            <person name="Cruaud C."/>
            <person name="Duprat S."/>
            <person name="Brottier P."/>
            <person name="Coutanceau J.-P."/>
            <person name="Gouzy J."/>
            <person name="Parra G."/>
            <person name="Lardier G."/>
            <person name="Chapple C."/>
            <person name="McKernan K.J."/>
            <person name="McEwan P."/>
            <person name="Bosak S."/>
            <person name="Kellis M."/>
            <person name="Volff J.-N."/>
            <person name="Guigo R."/>
            <person name="Zody M.C."/>
            <person name="Mesirov J."/>
            <person name="Lindblad-Toh K."/>
            <person name="Birren B."/>
            <person name="Nusbaum C."/>
            <person name="Kahn D."/>
            <person name="Robinson-Rechavi M."/>
            <person name="Laudet V."/>
            <person name="Schachter V."/>
            <person name="Quetier F."/>
            <person name="Saurin W."/>
            <person name="Scarpelli C."/>
            <person name="Wincker P."/>
            <person name="Lander E.S."/>
            <person name="Weissenbach J."/>
            <person name="Roest Crollius H."/>
        </authorList>
    </citation>
    <scope>NUCLEOTIDE SEQUENCE [LARGE SCALE GENOMIC DNA]</scope>
</reference>
<dbReference type="OrthoDB" id="5859304at2759"/>
<proteinExistence type="predicted"/>
<gene>
    <name evidence="2" type="ORF">GSTENG00037598001</name>
</gene>
<protein>
    <submittedName>
        <fullName evidence="2">(spotted green pufferfish) hypothetical protein</fullName>
    </submittedName>
</protein>
<feature type="non-terminal residue" evidence="2">
    <location>
        <position position="1"/>
    </location>
</feature>
<dbReference type="PANTHER" id="PTHR46221:SF4">
    <property type="entry name" value="FERM AND PDZ DOMAIN-CONTAINING PROTEIN 4"/>
    <property type="match status" value="1"/>
</dbReference>
<dbReference type="AlphaFoldDB" id="Q4RDS6"/>
<organism evidence="2">
    <name type="scientific">Tetraodon nigroviridis</name>
    <name type="common">Spotted green pufferfish</name>
    <name type="synonym">Chelonodon nigroviridis</name>
    <dbReference type="NCBI Taxonomy" id="99883"/>
    <lineage>
        <taxon>Eukaryota</taxon>
        <taxon>Metazoa</taxon>
        <taxon>Chordata</taxon>
        <taxon>Craniata</taxon>
        <taxon>Vertebrata</taxon>
        <taxon>Euteleostomi</taxon>
        <taxon>Actinopterygii</taxon>
        <taxon>Neopterygii</taxon>
        <taxon>Teleostei</taxon>
        <taxon>Neoteleostei</taxon>
        <taxon>Acanthomorphata</taxon>
        <taxon>Eupercaria</taxon>
        <taxon>Tetraodontiformes</taxon>
        <taxon>Tetradontoidea</taxon>
        <taxon>Tetraodontidae</taxon>
        <taxon>Tetraodon</taxon>
    </lineage>
</organism>
<feature type="non-terminal residue" evidence="2">
    <location>
        <position position="45"/>
    </location>
</feature>
<comment type="caution">
    <text evidence="2">The sequence shown here is derived from an EMBL/GenBank/DDBJ whole genome shotgun (WGS) entry which is preliminary data.</text>
</comment>
<dbReference type="KEGG" id="tng:GSTEN00037598G001"/>
<name>Q4RDS6_TETNG</name>
<evidence type="ECO:0000313" key="2">
    <source>
        <dbReference type="EMBL" id="CAG13456.1"/>
    </source>
</evidence>
<reference evidence="2" key="2">
    <citation type="submission" date="2004-02" db="EMBL/GenBank/DDBJ databases">
        <authorList>
            <consortium name="Genoscope"/>
            <consortium name="Whitehead Institute Centre for Genome Research"/>
        </authorList>
    </citation>
    <scope>NUCLEOTIDE SEQUENCE</scope>
</reference>